<dbReference type="InterPro" id="IPR036569">
    <property type="entry name" value="RpiB_LacA_LacB_sf"/>
</dbReference>
<dbReference type="Gene3D" id="3.40.1400.10">
    <property type="entry name" value="Sugar-phosphate isomerase, RpiB/LacA/LacB"/>
    <property type="match status" value="1"/>
</dbReference>
<protein>
    <submittedName>
        <fullName evidence="5">Ribose 5-phosphate isomerase</fullName>
    </submittedName>
</protein>
<feature type="active site" description="Proton donor" evidence="3">
    <location>
        <position position="98"/>
    </location>
</feature>
<organism evidence="5 6">
    <name type="scientific">Pseudothermotoga hypogea DSM 11164 = NBRC 106472</name>
    <dbReference type="NCBI Taxonomy" id="1123384"/>
    <lineage>
        <taxon>Bacteria</taxon>
        <taxon>Thermotogati</taxon>
        <taxon>Thermotogota</taxon>
        <taxon>Thermotogae</taxon>
        <taxon>Thermotogales</taxon>
        <taxon>Thermotogaceae</taxon>
        <taxon>Pseudothermotoga</taxon>
    </lineage>
</organism>
<dbReference type="PANTHER" id="PTHR30345">
    <property type="entry name" value="RIBOSE-5-PHOSPHATE ISOMERASE B"/>
    <property type="match status" value="1"/>
</dbReference>
<dbReference type="EMBL" id="CP007141">
    <property type="protein sequence ID" value="AJC73298.1"/>
    <property type="molecule type" value="Genomic_DNA"/>
</dbReference>
<dbReference type="STRING" id="1123384.AJ81_02730"/>
<dbReference type="InterPro" id="IPR003500">
    <property type="entry name" value="RpiB_LacA_LacB"/>
</dbReference>
<dbReference type="GO" id="GO:0004751">
    <property type="term" value="F:ribose-5-phosphate isomerase activity"/>
    <property type="evidence" value="ECO:0007669"/>
    <property type="project" value="TreeGrafter"/>
</dbReference>
<gene>
    <name evidence="5" type="ORF">AJ81_02730</name>
</gene>
<dbReference type="GO" id="GO:0019316">
    <property type="term" value="P:D-allose catabolic process"/>
    <property type="evidence" value="ECO:0007669"/>
    <property type="project" value="TreeGrafter"/>
</dbReference>
<evidence type="ECO:0000256" key="1">
    <source>
        <dbReference type="ARBA" id="ARBA00008754"/>
    </source>
</evidence>
<sequence length="146" mass="16195">MRIALGCDHAGFRLKEAIKAYLASKGFRVLDEGTYSEDAVDYPDLAKKVVHDIKQNRADFGILICGTGVGMSISANRVKGIRAALCLFPEMAKLAREHNNANVLVLPGRFLGVELAQWIVDAFLSSNFEGGRHSQRIEKIERMMED</sequence>
<comment type="similarity">
    <text evidence="1">Belongs to the LacAB/RpiB family.</text>
</comment>
<feature type="binding site" evidence="4">
    <location>
        <begin position="8"/>
        <end position="9"/>
    </location>
    <ligand>
        <name>D-ribulose 5-phosphate</name>
        <dbReference type="ChEBI" id="CHEBI:58121"/>
    </ligand>
</feature>
<dbReference type="OrthoDB" id="1778624at2"/>
<accession>A0A0X1KPR0</accession>
<evidence type="ECO:0000313" key="5">
    <source>
        <dbReference type="EMBL" id="AJC73298.1"/>
    </source>
</evidence>
<dbReference type="KEGG" id="phy:AJ81_02730"/>
<dbReference type="Proteomes" id="UP000077469">
    <property type="component" value="Chromosome"/>
</dbReference>
<dbReference type="SUPFAM" id="SSF89623">
    <property type="entry name" value="Ribose/Galactose isomerase RpiB/AlsB"/>
    <property type="match status" value="1"/>
</dbReference>
<dbReference type="NCBIfam" id="TIGR01120">
    <property type="entry name" value="rpiB"/>
    <property type="match status" value="1"/>
</dbReference>
<dbReference type="PIRSF" id="PIRSF005384">
    <property type="entry name" value="RpiB_LacA_B"/>
    <property type="match status" value="1"/>
</dbReference>
<keyword evidence="2 5" id="KW-0413">Isomerase</keyword>
<dbReference type="PANTHER" id="PTHR30345:SF0">
    <property type="entry name" value="DNA DAMAGE-REPAIR_TOLERATION PROTEIN DRT102"/>
    <property type="match status" value="1"/>
</dbReference>
<feature type="binding site" evidence="4">
    <location>
        <position position="136"/>
    </location>
    <ligand>
        <name>D-ribulose 5-phosphate</name>
        <dbReference type="ChEBI" id="CHEBI:58121"/>
    </ligand>
</feature>
<feature type="binding site" evidence="4">
    <location>
        <position position="99"/>
    </location>
    <ligand>
        <name>D-ribulose 5-phosphate</name>
        <dbReference type="ChEBI" id="CHEBI:58121"/>
    </ligand>
</feature>
<dbReference type="NCBIfam" id="TIGR00689">
    <property type="entry name" value="rpiB_lacA_lacB"/>
    <property type="match status" value="1"/>
</dbReference>
<feature type="active site" description="Proton acceptor" evidence="3">
    <location>
        <position position="65"/>
    </location>
</feature>
<dbReference type="GO" id="GO:0009052">
    <property type="term" value="P:pentose-phosphate shunt, non-oxidative branch"/>
    <property type="evidence" value="ECO:0007669"/>
    <property type="project" value="TreeGrafter"/>
</dbReference>
<dbReference type="AlphaFoldDB" id="A0A0X1KPR0"/>
<feature type="binding site" evidence="4">
    <location>
        <position position="132"/>
    </location>
    <ligand>
        <name>D-ribulose 5-phosphate</name>
        <dbReference type="ChEBI" id="CHEBI:58121"/>
    </ligand>
</feature>
<feature type="binding site" evidence="4">
    <location>
        <begin position="66"/>
        <end position="70"/>
    </location>
    <ligand>
        <name>D-ribulose 5-phosphate</name>
        <dbReference type="ChEBI" id="CHEBI:58121"/>
    </ligand>
</feature>
<feature type="binding site" evidence="4">
    <location>
        <position position="109"/>
    </location>
    <ligand>
        <name>D-ribulose 5-phosphate</name>
        <dbReference type="ChEBI" id="CHEBI:58121"/>
    </ligand>
</feature>
<evidence type="ECO:0000256" key="3">
    <source>
        <dbReference type="PIRSR" id="PIRSR005384-1"/>
    </source>
</evidence>
<proteinExistence type="inferred from homology"/>
<dbReference type="NCBIfam" id="NF004051">
    <property type="entry name" value="PRK05571.1"/>
    <property type="match status" value="1"/>
</dbReference>
<dbReference type="Pfam" id="PF02502">
    <property type="entry name" value="LacAB_rpiB"/>
    <property type="match status" value="1"/>
</dbReference>
<dbReference type="PaxDb" id="1123384-AJ81_02730"/>
<dbReference type="PATRIC" id="fig|1123384.7.peg.538"/>
<evidence type="ECO:0000256" key="4">
    <source>
        <dbReference type="PIRSR" id="PIRSR005384-2"/>
    </source>
</evidence>
<keyword evidence="6" id="KW-1185">Reference proteome</keyword>
<evidence type="ECO:0000256" key="2">
    <source>
        <dbReference type="ARBA" id="ARBA00023235"/>
    </source>
</evidence>
<reference evidence="5 6" key="1">
    <citation type="submission" date="2014-01" db="EMBL/GenBank/DDBJ databases">
        <title>Genome sequencing of Thermotog hypogea.</title>
        <authorList>
            <person name="Zhang X."/>
            <person name="Alvare G."/>
            <person name="Fristensky B."/>
            <person name="Chen L."/>
            <person name="Suen T."/>
            <person name="Chen Q."/>
            <person name="Ma K."/>
        </authorList>
    </citation>
    <scope>NUCLEOTIDE SEQUENCE [LARGE SCALE GENOMIC DNA]</scope>
    <source>
        <strain evidence="5 6">DSM 11164</strain>
    </source>
</reference>
<dbReference type="RefSeq" id="WP_031503847.1">
    <property type="nucleotide sequence ID" value="NC_022795.1"/>
</dbReference>
<dbReference type="InterPro" id="IPR004785">
    <property type="entry name" value="RpiB"/>
</dbReference>
<name>A0A0X1KPR0_9THEM</name>
<evidence type="ECO:0000313" key="6">
    <source>
        <dbReference type="Proteomes" id="UP000077469"/>
    </source>
</evidence>